<evidence type="ECO:0008006" key="3">
    <source>
        <dbReference type="Google" id="ProtNLM"/>
    </source>
</evidence>
<sequence length="115" mass="13197">MQHVCLEKYTKIIEEMYNEQESESMDVKVANSGIRNIRMAAIINDYLQRISGSEIIVTGGLSIEFYTRGGYNTQDIDFITPAEKELAKVLEDLGLELSNQVQHFIKEDFIRCFPT</sequence>
<dbReference type="RefSeq" id="WP_227151092.1">
    <property type="nucleotide sequence ID" value="NZ_JAJCJG010000113.1"/>
</dbReference>
<accession>A0ABD5FE53</accession>
<dbReference type="AlphaFoldDB" id="A0ABD5FE53"/>
<evidence type="ECO:0000313" key="1">
    <source>
        <dbReference type="EMBL" id="MDT2516882.1"/>
    </source>
</evidence>
<protein>
    <recommendedName>
        <fullName evidence="3">Nucleotidyl transferase AbiEii/AbiGii toxin family protein</fullName>
    </recommendedName>
</protein>
<dbReference type="EMBL" id="JARPWY010000113">
    <property type="protein sequence ID" value="MDT2516882.1"/>
    <property type="molecule type" value="Genomic_DNA"/>
</dbReference>
<comment type="caution">
    <text evidence="1">The sequence shown here is derived from an EMBL/GenBank/DDBJ whole genome shotgun (WGS) entry which is preliminary data.</text>
</comment>
<name>A0ABD5FE53_ENTAV</name>
<gene>
    <name evidence="1" type="ORF">P7D79_21915</name>
</gene>
<organism evidence="1 2">
    <name type="scientific">Enterococcus avium</name>
    <name type="common">Streptococcus avium</name>
    <dbReference type="NCBI Taxonomy" id="33945"/>
    <lineage>
        <taxon>Bacteria</taxon>
        <taxon>Bacillati</taxon>
        <taxon>Bacillota</taxon>
        <taxon>Bacilli</taxon>
        <taxon>Lactobacillales</taxon>
        <taxon>Enterococcaceae</taxon>
        <taxon>Enterococcus</taxon>
    </lineage>
</organism>
<dbReference type="Proteomes" id="UP001264335">
    <property type="component" value="Unassembled WGS sequence"/>
</dbReference>
<evidence type="ECO:0000313" key="2">
    <source>
        <dbReference type="Proteomes" id="UP001264335"/>
    </source>
</evidence>
<reference evidence="1 2" key="1">
    <citation type="submission" date="2023-03" db="EMBL/GenBank/DDBJ databases">
        <authorList>
            <person name="Shen W."/>
            <person name="Cai J."/>
        </authorList>
    </citation>
    <scope>NUCLEOTIDE SEQUENCE [LARGE SCALE GENOMIC DNA]</scope>
    <source>
        <strain evidence="1 2">Y2</strain>
    </source>
</reference>
<proteinExistence type="predicted"/>